<evidence type="ECO:0000256" key="3">
    <source>
        <dbReference type="ARBA" id="ARBA00022833"/>
    </source>
</evidence>
<keyword evidence="3" id="KW-0862">Zinc</keyword>
<keyword evidence="2" id="KW-0479">Metal-binding</keyword>
<dbReference type="InterPro" id="IPR007219">
    <property type="entry name" value="XnlR_reg_dom"/>
</dbReference>
<dbReference type="PANTHER" id="PTHR47782">
    <property type="entry name" value="ZN(II)2CYS6 TRANSCRIPTION FACTOR (EUROFUNG)-RELATED"/>
    <property type="match status" value="1"/>
</dbReference>
<evidence type="ECO:0000256" key="1">
    <source>
        <dbReference type="ARBA" id="ARBA00004123"/>
    </source>
</evidence>
<dbReference type="InterPro" id="IPR052202">
    <property type="entry name" value="Yeast_MetPath_Reg"/>
</dbReference>
<keyword evidence="4" id="KW-0805">Transcription regulation</keyword>
<comment type="caution">
    <text evidence="9">The sequence shown here is derived from an EMBL/GenBank/DDBJ whole genome shotgun (WGS) entry which is preliminary data.</text>
</comment>
<dbReference type="Proteomes" id="UP001213681">
    <property type="component" value="Unassembled WGS sequence"/>
</dbReference>
<dbReference type="GO" id="GO:0043565">
    <property type="term" value="F:sequence-specific DNA binding"/>
    <property type="evidence" value="ECO:0007669"/>
    <property type="project" value="TreeGrafter"/>
</dbReference>
<dbReference type="AlphaFoldDB" id="A0AAD6CGL8"/>
<name>A0AAD6CGL8_9EURO</name>
<evidence type="ECO:0000256" key="4">
    <source>
        <dbReference type="ARBA" id="ARBA00023015"/>
    </source>
</evidence>
<gene>
    <name evidence="9" type="ORF">N7458_000326</name>
</gene>
<protein>
    <submittedName>
        <fullName evidence="9">Fungal-specific transcription factor domain-containing protein</fullName>
    </submittedName>
</protein>
<evidence type="ECO:0000256" key="6">
    <source>
        <dbReference type="ARBA" id="ARBA00023163"/>
    </source>
</evidence>
<dbReference type="GO" id="GO:0005634">
    <property type="term" value="C:nucleus"/>
    <property type="evidence" value="ECO:0007669"/>
    <property type="project" value="UniProtKB-SubCell"/>
</dbReference>
<dbReference type="GeneID" id="81593963"/>
<evidence type="ECO:0000256" key="7">
    <source>
        <dbReference type="ARBA" id="ARBA00023242"/>
    </source>
</evidence>
<evidence type="ECO:0000313" key="9">
    <source>
        <dbReference type="EMBL" id="KAJ5464640.1"/>
    </source>
</evidence>
<dbReference type="EMBL" id="JAPVEA010000001">
    <property type="protein sequence ID" value="KAJ5464640.1"/>
    <property type="molecule type" value="Genomic_DNA"/>
</dbReference>
<dbReference type="PANTHER" id="PTHR47782:SF1">
    <property type="entry name" value="PYRIMIDINE PATHWAY REGULATORY PROTEIN 1"/>
    <property type="match status" value="1"/>
</dbReference>
<reference evidence="9" key="1">
    <citation type="submission" date="2022-12" db="EMBL/GenBank/DDBJ databases">
        <authorList>
            <person name="Petersen C."/>
        </authorList>
    </citation>
    <scope>NUCLEOTIDE SEQUENCE</scope>
    <source>
        <strain evidence="9">IBT 16125</strain>
    </source>
</reference>
<keyword evidence="6" id="KW-0804">Transcription</keyword>
<organism evidence="9 10">
    <name type="scientific">Penicillium daleae</name>
    <dbReference type="NCBI Taxonomy" id="63821"/>
    <lineage>
        <taxon>Eukaryota</taxon>
        <taxon>Fungi</taxon>
        <taxon>Dikarya</taxon>
        <taxon>Ascomycota</taxon>
        <taxon>Pezizomycotina</taxon>
        <taxon>Eurotiomycetes</taxon>
        <taxon>Eurotiomycetidae</taxon>
        <taxon>Eurotiales</taxon>
        <taxon>Aspergillaceae</taxon>
        <taxon>Penicillium</taxon>
    </lineage>
</organism>
<dbReference type="SMART" id="SM00906">
    <property type="entry name" value="Fungal_trans"/>
    <property type="match status" value="1"/>
</dbReference>
<evidence type="ECO:0000256" key="2">
    <source>
        <dbReference type="ARBA" id="ARBA00022723"/>
    </source>
</evidence>
<keyword evidence="10" id="KW-1185">Reference proteome</keyword>
<evidence type="ECO:0000259" key="8">
    <source>
        <dbReference type="SMART" id="SM00906"/>
    </source>
</evidence>
<dbReference type="RefSeq" id="XP_056771487.1">
    <property type="nucleotide sequence ID" value="XM_056903720.1"/>
</dbReference>
<keyword evidence="5" id="KW-0238">DNA-binding</keyword>
<dbReference type="Pfam" id="PF04082">
    <property type="entry name" value="Fungal_trans"/>
    <property type="match status" value="1"/>
</dbReference>
<evidence type="ECO:0000256" key="5">
    <source>
        <dbReference type="ARBA" id="ARBA00023125"/>
    </source>
</evidence>
<accession>A0AAD6CGL8</accession>
<dbReference type="CDD" id="cd12148">
    <property type="entry name" value="fungal_TF_MHR"/>
    <property type="match status" value="1"/>
</dbReference>
<evidence type="ECO:0000313" key="10">
    <source>
        <dbReference type="Proteomes" id="UP001213681"/>
    </source>
</evidence>
<dbReference type="GO" id="GO:0008270">
    <property type="term" value="F:zinc ion binding"/>
    <property type="evidence" value="ECO:0007669"/>
    <property type="project" value="InterPro"/>
</dbReference>
<reference evidence="9" key="2">
    <citation type="journal article" date="2023" name="IMA Fungus">
        <title>Comparative genomic study of the Penicillium genus elucidates a diverse pangenome and 15 lateral gene transfer events.</title>
        <authorList>
            <person name="Petersen C."/>
            <person name="Sorensen T."/>
            <person name="Nielsen M.R."/>
            <person name="Sondergaard T.E."/>
            <person name="Sorensen J.L."/>
            <person name="Fitzpatrick D.A."/>
            <person name="Frisvad J.C."/>
            <person name="Nielsen K.L."/>
        </authorList>
    </citation>
    <scope>NUCLEOTIDE SEQUENCE</scope>
    <source>
        <strain evidence="9">IBT 16125</strain>
    </source>
</reference>
<proteinExistence type="predicted"/>
<dbReference type="GO" id="GO:0000981">
    <property type="term" value="F:DNA-binding transcription factor activity, RNA polymerase II-specific"/>
    <property type="evidence" value="ECO:0007669"/>
    <property type="project" value="TreeGrafter"/>
</dbReference>
<keyword evidence="7" id="KW-0539">Nucleus</keyword>
<feature type="domain" description="Xylanolytic transcriptional activator regulatory" evidence="8">
    <location>
        <begin position="130"/>
        <end position="205"/>
    </location>
</feature>
<dbReference type="GO" id="GO:0006351">
    <property type="term" value="P:DNA-templated transcription"/>
    <property type="evidence" value="ECO:0007669"/>
    <property type="project" value="InterPro"/>
</dbReference>
<sequence>MAAEASLPPHPAADHLVDVYFQYHTPHLPVVERSRVEEAMESAYQAKSGQQLPDRAMERDVFISFMVLAIALCDVSNPSGGRPSQSEGCFRSAMSWYEKVVVSSKSDVETLRTILLLAQFIALCPSRGSLWHLNGIALRLCVDIGLHWETEDHTANLDPAILYDRRRLWYSTYQFDRILCITLSRPFGIIDESIRVPLPNPWAVSRGTSGTKSIELDIHSQRAHNHLFTLSKLESEIKHVQHNQTWAPKTAYPRANYAAWFQDIKPRLERCSAVLLSGLIPRTAGLVT</sequence>
<dbReference type="GO" id="GO:0045944">
    <property type="term" value="P:positive regulation of transcription by RNA polymerase II"/>
    <property type="evidence" value="ECO:0007669"/>
    <property type="project" value="TreeGrafter"/>
</dbReference>
<comment type="subcellular location">
    <subcellularLocation>
        <location evidence="1">Nucleus</location>
    </subcellularLocation>
</comment>